<dbReference type="Proteomes" id="UP000031278">
    <property type="component" value="Unassembled WGS sequence"/>
</dbReference>
<dbReference type="Gene3D" id="3.30.1910.10">
    <property type="entry name" value="so0334 like domain"/>
    <property type="match status" value="1"/>
</dbReference>
<dbReference type="RefSeq" id="WP_039456544.1">
    <property type="nucleotide sequence ID" value="NZ_JWLZ01000002.1"/>
</dbReference>
<evidence type="ECO:0008006" key="3">
    <source>
        <dbReference type="Google" id="ProtNLM"/>
    </source>
</evidence>
<dbReference type="Pfam" id="PF06526">
    <property type="entry name" value="DUF1107"/>
    <property type="match status" value="1"/>
</dbReference>
<accession>A0A0B9G9Z5</accession>
<organism evidence="1 2">
    <name type="scientific">Photobacterium gaetbulicola</name>
    <dbReference type="NCBI Taxonomy" id="1295392"/>
    <lineage>
        <taxon>Bacteria</taxon>
        <taxon>Pseudomonadati</taxon>
        <taxon>Pseudomonadota</taxon>
        <taxon>Gammaproteobacteria</taxon>
        <taxon>Vibrionales</taxon>
        <taxon>Vibrionaceae</taxon>
        <taxon>Photobacterium</taxon>
    </lineage>
</organism>
<comment type="caution">
    <text evidence="1">The sequence shown here is derived from an EMBL/GenBank/DDBJ whole genome shotgun (WGS) entry which is preliminary data.</text>
</comment>
<protein>
    <recommendedName>
        <fullName evidence="3">DUF1107 domain-containing protein</fullName>
    </recommendedName>
</protein>
<dbReference type="InterPro" id="IPR009491">
    <property type="entry name" value="DUF1107"/>
</dbReference>
<name>A0A0B9G9Z5_9GAMM</name>
<evidence type="ECO:0000313" key="2">
    <source>
        <dbReference type="Proteomes" id="UP000031278"/>
    </source>
</evidence>
<sequence>MLRIFKQYRPNQVARYVKSYFRGRLFITGVGAFEFDCGRLLPPKKQDTKALNVLSEVNREIQLLSAKAV</sequence>
<gene>
    <name evidence="1" type="ORF">RJ45_00865</name>
</gene>
<evidence type="ECO:0000313" key="1">
    <source>
        <dbReference type="EMBL" id="KHT65563.1"/>
    </source>
</evidence>
<proteinExistence type="predicted"/>
<reference evidence="1 2" key="1">
    <citation type="submission" date="2014-12" db="EMBL/GenBank/DDBJ databases">
        <title>Genome sequencing of Photobacterium gaetbulicola AD005a.</title>
        <authorList>
            <person name="Adrian T.G.S."/>
            <person name="Chan K.G."/>
        </authorList>
    </citation>
    <scope>NUCLEOTIDE SEQUENCE [LARGE SCALE GENOMIC DNA]</scope>
    <source>
        <strain evidence="1 2">AD005a</strain>
    </source>
</reference>
<dbReference type="AlphaFoldDB" id="A0A0B9G9Z5"/>
<dbReference type="EMBL" id="JWLZ01000002">
    <property type="protein sequence ID" value="KHT65563.1"/>
    <property type="molecule type" value="Genomic_DNA"/>
</dbReference>